<dbReference type="Gene3D" id="3.40.50.620">
    <property type="entry name" value="HUPs"/>
    <property type="match status" value="1"/>
</dbReference>
<organism evidence="5 6">
    <name type="scientific">Giardia duodenalis assemblage B</name>
    <dbReference type="NCBI Taxonomy" id="1394984"/>
    <lineage>
        <taxon>Eukaryota</taxon>
        <taxon>Metamonada</taxon>
        <taxon>Diplomonadida</taxon>
        <taxon>Hexamitidae</taxon>
        <taxon>Giardiinae</taxon>
        <taxon>Giardia</taxon>
    </lineage>
</organism>
<dbReference type="VEuPathDB" id="GiardiaDB:QR46_1384"/>
<dbReference type="PANTHER" id="PTHR43033">
    <property type="entry name" value="TRNA(ILE)-LYSIDINE SYNTHASE-RELATED"/>
    <property type="match status" value="1"/>
</dbReference>
<gene>
    <name evidence="5" type="ORF">QR46_1384</name>
</gene>
<dbReference type="GO" id="GO:0005524">
    <property type="term" value="F:ATP binding"/>
    <property type="evidence" value="ECO:0007669"/>
    <property type="project" value="UniProtKB-KW"/>
</dbReference>
<dbReference type="InterPro" id="IPR012094">
    <property type="entry name" value="tRNA_Ile_lys_synt"/>
</dbReference>
<proteinExistence type="predicted"/>
<dbReference type="Proteomes" id="UP000070089">
    <property type="component" value="Unassembled WGS sequence"/>
</dbReference>
<name>A0A132NWY1_GIAIN</name>
<comment type="caution">
    <text evidence="5">The sequence shown here is derived from an EMBL/GenBank/DDBJ whole genome shotgun (WGS) entry which is preliminary data.</text>
</comment>
<dbReference type="GO" id="GO:0016879">
    <property type="term" value="F:ligase activity, forming carbon-nitrogen bonds"/>
    <property type="evidence" value="ECO:0007669"/>
    <property type="project" value="InterPro"/>
</dbReference>
<dbReference type="InterPro" id="IPR014729">
    <property type="entry name" value="Rossmann-like_a/b/a_fold"/>
</dbReference>
<evidence type="ECO:0000256" key="2">
    <source>
        <dbReference type="ARBA" id="ARBA00022694"/>
    </source>
</evidence>
<dbReference type="GO" id="GO:0008033">
    <property type="term" value="P:tRNA processing"/>
    <property type="evidence" value="ECO:0007669"/>
    <property type="project" value="UniProtKB-KW"/>
</dbReference>
<protein>
    <submittedName>
        <fullName evidence="5">Putative membrane spanning protein</fullName>
    </submittedName>
</protein>
<dbReference type="AlphaFoldDB" id="A0A132NWY1"/>
<keyword evidence="4" id="KW-0067">ATP-binding</keyword>
<dbReference type="EMBL" id="JXTI01000028">
    <property type="protein sequence ID" value="KWX14570.1"/>
    <property type="molecule type" value="Genomic_DNA"/>
</dbReference>
<accession>A0A132NWY1</accession>
<dbReference type="SUPFAM" id="SSF52402">
    <property type="entry name" value="Adenine nucleotide alpha hydrolases-like"/>
    <property type="match status" value="1"/>
</dbReference>
<evidence type="ECO:0000256" key="3">
    <source>
        <dbReference type="ARBA" id="ARBA00022741"/>
    </source>
</evidence>
<evidence type="ECO:0000313" key="5">
    <source>
        <dbReference type="EMBL" id="KWX14570.1"/>
    </source>
</evidence>
<evidence type="ECO:0000256" key="1">
    <source>
        <dbReference type="ARBA" id="ARBA00022598"/>
    </source>
</evidence>
<keyword evidence="1" id="KW-0436">Ligase</keyword>
<keyword evidence="2" id="KW-0819">tRNA processing</keyword>
<evidence type="ECO:0000313" key="6">
    <source>
        <dbReference type="Proteomes" id="UP000070089"/>
    </source>
</evidence>
<sequence>MQARSLKPPKSALSHVQQALYALYDTDVLEKAVFYFPRPSLENETSYDYIFAVILLYHIARKMMGIFSLCLIGSAEMTSHLGQAFDITICSSLNELSEHFSDKKIFLEVDWARNSVLGRRWFTEIFSPTTIAGPMRNGALYIYLCTADTQLNSLQGTIDLGSLLAGHIDETYTTLQPPRKCAIEKSDDMSRVMSYLTSSLEVNPHTLRNITSAFTALLRGRRLREVKHTKASFSLEYFTSASIQTKLVSIKITFRNAEGEELQRPFSPSPSILYAIAAFMAEESRVRSLHRVAVAFSGGKDSLCLLLHLSLLSLMARRGMLDSIGLSDMRMLEVTPVTFDPKIPGFILDTIQGLCPRSLSIDSNEGGTMKLEQQTVEMDVAAKIARLETNRLGQETKKTSACSVCSRCRRGSLANFVSINGYDALALGHHLLDDLETMVITGVHGASFFGLRGCYSGEVKDTNGAVHRVCILRPMLSVHVHEISQVVLKNDLSCVASDAAECSIAISRTAGPSPPGERLRARKLLSSVDLSGACAFKDRYGHMMTPFTGELD</sequence>
<evidence type="ECO:0000256" key="4">
    <source>
        <dbReference type="ARBA" id="ARBA00022840"/>
    </source>
</evidence>
<dbReference type="PANTHER" id="PTHR43033:SF1">
    <property type="entry name" value="TRNA(ILE)-LYSIDINE SYNTHASE-RELATED"/>
    <property type="match status" value="1"/>
</dbReference>
<dbReference type="OrthoDB" id="10254856at2759"/>
<reference evidence="5 6" key="1">
    <citation type="journal article" date="2015" name="Mol. Biochem. Parasitol.">
        <title>Identification of polymorphic genes for use in assemblage B genotyping assays through comparative genomics of multiple assemblage B Giardia duodenalis isolates.</title>
        <authorList>
            <person name="Wielinga C."/>
            <person name="Thompson R.C."/>
            <person name="Monis P."/>
            <person name="Ryan U."/>
        </authorList>
    </citation>
    <scope>NUCLEOTIDE SEQUENCE [LARGE SCALE GENOMIC DNA]</scope>
    <source>
        <strain evidence="5 6">BAH15c1</strain>
    </source>
</reference>
<keyword evidence="3" id="KW-0547">Nucleotide-binding</keyword>